<name>A0ABW8L086_9GAMM</name>
<feature type="domain" description="Translocation and assembly module TamB C-terminal" evidence="5">
    <location>
        <begin position="889"/>
        <end position="1226"/>
    </location>
</feature>
<dbReference type="Proteomes" id="UP001620262">
    <property type="component" value="Unassembled WGS sequence"/>
</dbReference>
<evidence type="ECO:0000313" key="7">
    <source>
        <dbReference type="Proteomes" id="UP001620262"/>
    </source>
</evidence>
<evidence type="ECO:0000256" key="1">
    <source>
        <dbReference type="ARBA" id="ARBA00004167"/>
    </source>
</evidence>
<reference evidence="6 7" key="1">
    <citation type="submission" date="2024-11" db="EMBL/GenBank/DDBJ databases">
        <title>The Natural Products Discovery Center: Release of the First 8490 Sequenced Strains for Exploring Actinobacteria Biosynthetic Diversity.</title>
        <authorList>
            <person name="Kalkreuter E."/>
            <person name="Kautsar S.A."/>
            <person name="Yang D."/>
            <person name="Bader C.D."/>
            <person name="Teijaro C.N."/>
            <person name="Fluegel L."/>
            <person name="Davis C.M."/>
            <person name="Simpson J.R."/>
            <person name="Lauterbach L."/>
            <person name="Steele A.D."/>
            <person name="Gui C."/>
            <person name="Meng S."/>
            <person name="Li G."/>
            <person name="Viehrig K."/>
            <person name="Ye F."/>
            <person name="Su P."/>
            <person name="Kiefer A.F."/>
            <person name="Nichols A."/>
            <person name="Cepeda A.J."/>
            <person name="Yan W."/>
            <person name="Fan B."/>
            <person name="Jiang Y."/>
            <person name="Adhikari A."/>
            <person name="Zheng C.-J."/>
            <person name="Schuster L."/>
            <person name="Cowan T.M."/>
            <person name="Smanski M.J."/>
            <person name="Chevrette M.G."/>
            <person name="De Carvalho L.P.S."/>
            <person name="Shen B."/>
        </authorList>
    </citation>
    <scope>NUCLEOTIDE SEQUENCE [LARGE SCALE GENOMIC DNA]</scope>
    <source>
        <strain evidence="6 7">NPDC078403</strain>
    </source>
</reference>
<dbReference type="PANTHER" id="PTHR36985">
    <property type="entry name" value="TRANSLOCATION AND ASSEMBLY MODULE SUBUNIT TAMB"/>
    <property type="match status" value="1"/>
</dbReference>
<dbReference type="InterPro" id="IPR007452">
    <property type="entry name" value="TamB_C"/>
</dbReference>
<evidence type="ECO:0000313" key="6">
    <source>
        <dbReference type="EMBL" id="MFK3864529.1"/>
    </source>
</evidence>
<keyword evidence="2" id="KW-0812">Transmembrane</keyword>
<evidence type="ECO:0000256" key="4">
    <source>
        <dbReference type="ARBA" id="ARBA00023136"/>
    </source>
</evidence>
<organism evidence="6 7">
    <name type="scientific">Pseudoalteromonas rhizosphaerae</name>
    <dbReference type="NCBI Taxonomy" id="2518973"/>
    <lineage>
        <taxon>Bacteria</taxon>
        <taxon>Pseudomonadati</taxon>
        <taxon>Pseudomonadota</taxon>
        <taxon>Gammaproteobacteria</taxon>
        <taxon>Alteromonadales</taxon>
        <taxon>Pseudoalteromonadaceae</taxon>
        <taxon>Pseudoalteromonas</taxon>
    </lineage>
</organism>
<dbReference type="PANTHER" id="PTHR36985:SF1">
    <property type="entry name" value="TRANSLOCATION AND ASSEMBLY MODULE SUBUNIT TAMB"/>
    <property type="match status" value="1"/>
</dbReference>
<accession>A0ABW8L086</accession>
<keyword evidence="7" id="KW-1185">Reference proteome</keyword>
<proteinExistence type="predicted"/>
<sequence length="1228" mass="133630">MSRMKKIITALTVFLASVFVLVFCLLFTAPGNQLIAYTANKLVDGLHIDINNGRFLYNDSFDVRFQQGGLDFNAKNLKIDLYWWGCEGICIENISAQSMALVLPDTSQNLADDEATVPELPVASSTDEISLPIAISIKRIAIASFKLAHPSADVTVTKFALSASAEQSLVTLKSLSIAQVDVLLKETQSPPSEPLTALAALPDIHFSSPLAATLEQLLVSKVTIVQGEQSHEITDIKGAFSIAKNQLILPSFSADYLQWHLSSQLKASLVDDTPVTAKITLNNPEHQLSLAVDGDLHDLQLDVVTQGQYPLSAKINADLKTINFPFSVNANITQWQLEVDNNALEISDVQLTGKGNADDYKLQLIAQSQLAAYPKVQLKSSLKGGLTQIHVNDLSLLANESKATITASARWDKGIHSEFSGQLTHLKAQYLTDALTSDLSGQFNGVFSAKQQQWQLKMTNTQLAGTLNDIPFSFASDFDLNNSLYASIDKFELASGENKLTLSGDITKQWNIKGLLHLNKAQQNELEFTGVGEGKLAITGQRLEPIVNLDVGISHLSFADIAIEHLALKTDFNYAADWQTNVSLKLTDASVSGRHINSFTIAAAGDKADHQLQLNLDAADGEAEFEVAGKFINQVWQGRVSDVLLTDNVIRVSTQPAVAIEFNIDNGDFSVQQHCWKSDNSKLCVEQLSQTNQQGQFKAQLDNFDLAEIKHLLPENIITEGGLNGQLNANWQNTQLQTLTAAISSHDLAATLINEDKRYRLPIETFSLNATADQQNAQLQARLSSSVIGDISADLNAEDLTGQQLLRGQLMIDKILLTDLQPFMGTLEQLKGNISGQIALAGTLSTPLLNGELEISDVNLQGEQLPVAIVDSNISIAFDKTKATLEGQLKDAEGGDLALTGDIDWQGTQPAVNLAVLGEQFYVRAQQGVIFKISPDLKISLVDNAFKLAGQVVVPYGRIEIEELPEGAVRVSDDEIIIDKQTKQTQAVPFDYDINLKLIVENDVRIKSFGLESKIEGDLAIKMDQQTPMITTGELNLRQGTYRSFGQDLIIRTGQIGFSGPIDKPYLNIKAIRNPANTANDVIAGITLTGNIDQPVFKVFSEPAMDQAQSLAYLLNGQPLGEGDSSTDAMLTQLLLSQGVSRSEGMVSKVGETFGLSDVSLSSKGSGEETKVEISGYVAPGIQVKYSVGIFDSLSEVAVRYQLLSQLYIEITSGLYQNVDILYKFDLD</sequence>
<dbReference type="Pfam" id="PF04357">
    <property type="entry name" value="TamB"/>
    <property type="match status" value="1"/>
</dbReference>
<keyword evidence="4" id="KW-0472">Membrane</keyword>
<protein>
    <submittedName>
        <fullName evidence="6">Translocation/assembly module TamB domain-containing protein</fullName>
    </submittedName>
</protein>
<dbReference type="RefSeq" id="WP_404675497.1">
    <property type="nucleotide sequence ID" value="NZ_JBJDOT010000014.1"/>
</dbReference>
<comment type="caution">
    <text evidence="6">The sequence shown here is derived from an EMBL/GenBank/DDBJ whole genome shotgun (WGS) entry which is preliminary data.</text>
</comment>
<evidence type="ECO:0000256" key="3">
    <source>
        <dbReference type="ARBA" id="ARBA00022989"/>
    </source>
</evidence>
<gene>
    <name evidence="6" type="ORF">ACI2JU_11720</name>
</gene>
<comment type="subcellular location">
    <subcellularLocation>
        <location evidence="1">Membrane</location>
        <topology evidence="1">Single-pass membrane protein</topology>
    </subcellularLocation>
</comment>
<evidence type="ECO:0000259" key="5">
    <source>
        <dbReference type="Pfam" id="PF04357"/>
    </source>
</evidence>
<evidence type="ECO:0000256" key="2">
    <source>
        <dbReference type="ARBA" id="ARBA00022692"/>
    </source>
</evidence>
<keyword evidence="3" id="KW-1133">Transmembrane helix</keyword>
<dbReference type="EMBL" id="JBJDOT010000014">
    <property type="protein sequence ID" value="MFK3864529.1"/>
    <property type="molecule type" value="Genomic_DNA"/>
</dbReference>